<evidence type="ECO:0000313" key="1">
    <source>
        <dbReference type="EMBL" id="KAI3776122.1"/>
    </source>
</evidence>
<reference evidence="1 2" key="2">
    <citation type="journal article" date="2022" name="Mol. Ecol. Resour.">
        <title>The genomes of chicory, endive, great burdock and yacon provide insights into Asteraceae paleo-polyploidization history and plant inulin production.</title>
        <authorList>
            <person name="Fan W."/>
            <person name="Wang S."/>
            <person name="Wang H."/>
            <person name="Wang A."/>
            <person name="Jiang F."/>
            <person name="Liu H."/>
            <person name="Zhao H."/>
            <person name="Xu D."/>
            <person name="Zhang Y."/>
        </authorList>
    </citation>
    <scope>NUCLEOTIDE SEQUENCE [LARGE SCALE GENOMIC DNA]</scope>
    <source>
        <strain evidence="2">cv. Yunnan</strain>
        <tissue evidence="1">Leaves</tissue>
    </source>
</reference>
<reference evidence="2" key="1">
    <citation type="journal article" date="2022" name="Mol. Ecol. Resour.">
        <title>The genomes of chicory, endive, great burdock and yacon provide insights into Asteraceae palaeo-polyploidization history and plant inulin production.</title>
        <authorList>
            <person name="Fan W."/>
            <person name="Wang S."/>
            <person name="Wang H."/>
            <person name="Wang A."/>
            <person name="Jiang F."/>
            <person name="Liu H."/>
            <person name="Zhao H."/>
            <person name="Xu D."/>
            <person name="Zhang Y."/>
        </authorList>
    </citation>
    <scope>NUCLEOTIDE SEQUENCE [LARGE SCALE GENOMIC DNA]</scope>
    <source>
        <strain evidence="2">cv. Yunnan</strain>
    </source>
</reference>
<proteinExistence type="predicted"/>
<organism evidence="1 2">
    <name type="scientific">Smallanthus sonchifolius</name>
    <dbReference type="NCBI Taxonomy" id="185202"/>
    <lineage>
        <taxon>Eukaryota</taxon>
        <taxon>Viridiplantae</taxon>
        <taxon>Streptophyta</taxon>
        <taxon>Embryophyta</taxon>
        <taxon>Tracheophyta</taxon>
        <taxon>Spermatophyta</taxon>
        <taxon>Magnoliopsida</taxon>
        <taxon>eudicotyledons</taxon>
        <taxon>Gunneridae</taxon>
        <taxon>Pentapetalae</taxon>
        <taxon>asterids</taxon>
        <taxon>campanulids</taxon>
        <taxon>Asterales</taxon>
        <taxon>Asteraceae</taxon>
        <taxon>Asteroideae</taxon>
        <taxon>Heliantheae alliance</taxon>
        <taxon>Millerieae</taxon>
        <taxon>Smallanthus</taxon>
    </lineage>
</organism>
<comment type="caution">
    <text evidence="1">The sequence shown here is derived from an EMBL/GenBank/DDBJ whole genome shotgun (WGS) entry which is preliminary data.</text>
</comment>
<gene>
    <name evidence="1" type="ORF">L1987_45885</name>
</gene>
<accession>A0ACB9FY74</accession>
<dbReference type="Proteomes" id="UP001056120">
    <property type="component" value="Linkage Group LG15"/>
</dbReference>
<keyword evidence="2" id="KW-1185">Reference proteome</keyword>
<evidence type="ECO:0000313" key="2">
    <source>
        <dbReference type="Proteomes" id="UP001056120"/>
    </source>
</evidence>
<name>A0ACB9FY74_9ASTR</name>
<protein>
    <submittedName>
        <fullName evidence="1">Uncharacterized protein</fullName>
    </submittedName>
</protein>
<sequence>MDLTSNEYDRLVKIELEAAEALAGLAQFPATKDVSGGSESVAERVKDESNEGNSSFDDLPSNSYEICLVFLANKQVATNFMVKKPEKSGILTAKSAKDKPITELRLNPAYPTNCASSGRKSRQNLTEAEMEARKTRRVLANRESARQTIRRRQEKDTASKHYDSLKAKNECLKAQMKIMNNEAKETREESITTNEPAISASSTNSPFFNYVQPSFLPFVWPNSVQLQCGPPAGIVLPSHIPISPANANKPDSSSCEEGSSMTMNGPGTPLYLLPYPWLFTLPQSSSNENRPHSFNLNDKPKESCECQQFFPEKVKSETPPNNGFPPDGGGRPTTNAVSCEDLLIEHDDTNTVGDNKQVVGEIHQVPVVCSGKRLCDTAAAAEARKRRKQLTRLKNHVHCRQLRMH</sequence>
<dbReference type="EMBL" id="CM042032">
    <property type="protein sequence ID" value="KAI3776122.1"/>
    <property type="molecule type" value="Genomic_DNA"/>
</dbReference>